<dbReference type="PANTHER" id="PTHR34465">
    <property type="entry name" value="CARBOXYL-TERMINAL HYDROLASE-LIKE PROTEIN, PUTATIVE (DUF627 AND DUF629)-RELATED"/>
    <property type="match status" value="1"/>
</dbReference>
<dbReference type="OMA" id="YDSTTHA"/>
<dbReference type="PANTHER" id="PTHR34465:SF3">
    <property type="entry name" value="OS09G0547900 PROTEIN"/>
    <property type="match status" value="1"/>
</dbReference>
<organism evidence="1 2">
    <name type="scientific">Oryza sativa subsp. indica</name>
    <name type="common">Rice</name>
    <dbReference type="NCBI Taxonomy" id="39946"/>
    <lineage>
        <taxon>Eukaryota</taxon>
        <taxon>Viridiplantae</taxon>
        <taxon>Streptophyta</taxon>
        <taxon>Embryophyta</taxon>
        <taxon>Tracheophyta</taxon>
        <taxon>Spermatophyta</taxon>
        <taxon>Magnoliopsida</taxon>
        <taxon>Liliopsida</taxon>
        <taxon>Poales</taxon>
        <taxon>Poaceae</taxon>
        <taxon>BOP clade</taxon>
        <taxon>Oryzoideae</taxon>
        <taxon>Oryzeae</taxon>
        <taxon>Oryzinae</taxon>
        <taxon>Oryza</taxon>
        <taxon>Oryza sativa</taxon>
    </lineage>
</organism>
<proteinExistence type="predicted"/>
<dbReference type="Gramene" id="BGIOSGA033709-TA">
    <property type="protein sequence ID" value="BGIOSGA033709-PA"/>
    <property type="gene ID" value="BGIOSGA033709"/>
</dbReference>
<dbReference type="Proteomes" id="UP000007015">
    <property type="component" value="Chromosome 11"/>
</dbReference>
<name>B8BLB8_ORYSI</name>
<dbReference type="STRING" id="39946.B8BLB8"/>
<dbReference type="AlphaFoldDB" id="B8BLB8"/>
<gene>
    <name evidence="1" type="ORF">OsI_36678</name>
</gene>
<dbReference type="EMBL" id="CM000136">
    <property type="protein sequence ID" value="EEC68454.1"/>
    <property type="molecule type" value="Genomic_DNA"/>
</dbReference>
<accession>B8BLB8</accession>
<protein>
    <submittedName>
        <fullName evidence="1">Uncharacterized protein</fullName>
    </submittedName>
</protein>
<evidence type="ECO:0000313" key="1">
    <source>
        <dbReference type="EMBL" id="EEC68454.1"/>
    </source>
</evidence>
<keyword evidence="2" id="KW-1185">Reference proteome</keyword>
<evidence type="ECO:0000313" key="2">
    <source>
        <dbReference type="Proteomes" id="UP000007015"/>
    </source>
</evidence>
<reference evidence="1 2" key="1">
    <citation type="journal article" date="2005" name="PLoS Biol.">
        <title>The genomes of Oryza sativa: a history of duplications.</title>
        <authorList>
            <person name="Yu J."/>
            <person name="Wang J."/>
            <person name="Lin W."/>
            <person name="Li S."/>
            <person name="Li H."/>
            <person name="Zhou J."/>
            <person name="Ni P."/>
            <person name="Dong W."/>
            <person name="Hu S."/>
            <person name="Zeng C."/>
            <person name="Zhang J."/>
            <person name="Zhang Y."/>
            <person name="Li R."/>
            <person name="Xu Z."/>
            <person name="Li S."/>
            <person name="Li X."/>
            <person name="Zheng H."/>
            <person name="Cong L."/>
            <person name="Lin L."/>
            <person name="Yin J."/>
            <person name="Geng J."/>
            <person name="Li G."/>
            <person name="Shi J."/>
            <person name="Liu J."/>
            <person name="Lv H."/>
            <person name="Li J."/>
            <person name="Wang J."/>
            <person name="Deng Y."/>
            <person name="Ran L."/>
            <person name="Shi X."/>
            <person name="Wang X."/>
            <person name="Wu Q."/>
            <person name="Li C."/>
            <person name="Ren X."/>
            <person name="Wang J."/>
            <person name="Wang X."/>
            <person name="Li D."/>
            <person name="Liu D."/>
            <person name="Zhang X."/>
            <person name="Ji Z."/>
            <person name="Zhao W."/>
            <person name="Sun Y."/>
            <person name="Zhang Z."/>
            <person name="Bao J."/>
            <person name="Han Y."/>
            <person name="Dong L."/>
            <person name="Ji J."/>
            <person name="Chen P."/>
            <person name="Wu S."/>
            <person name="Liu J."/>
            <person name="Xiao Y."/>
            <person name="Bu D."/>
            <person name="Tan J."/>
            <person name="Yang L."/>
            <person name="Ye C."/>
            <person name="Zhang J."/>
            <person name="Xu J."/>
            <person name="Zhou Y."/>
            <person name="Yu Y."/>
            <person name="Zhang B."/>
            <person name="Zhuang S."/>
            <person name="Wei H."/>
            <person name="Liu B."/>
            <person name="Lei M."/>
            <person name="Yu H."/>
            <person name="Li Y."/>
            <person name="Xu H."/>
            <person name="Wei S."/>
            <person name="He X."/>
            <person name="Fang L."/>
            <person name="Zhang Z."/>
            <person name="Zhang Y."/>
            <person name="Huang X."/>
            <person name="Su Z."/>
            <person name="Tong W."/>
            <person name="Li J."/>
            <person name="Tong Z."/>
            <person name="Li S."/>
            <person name="Ye J."/>
            <person name="Wang L."/>
            <person name="Fang L."/>
            <person name="Lei T."/>
            <person name="Chen C."/>
            <person name="Chen H."/>
            <person name="Xu Z."/>
            <person name="Li H."/>
            <person name="Huang H."/>
            <person name="Zhang F."/>
            <person name="Xu H."/>
            <person name="Li N."/>
            <person name="Zhao C."/>
            <person name="Li S."/>
            <person name="Dong L."/>
            <person name="Huang Y."/>
            <person name="Li L."/>
            <person name="Xi Y."/>
            <person name="Qi Q."/>
            <person name="Li W."/>
            <person name="Zhang B."/>
            <person name="Hu W."/>
            <person name="Zhang Y."/>
            <person name="Tian X."/>
            <person name="Jiao Y."/>
            <person name="Liang X."/>
            <person name="Jin J."/>
            <person name="Gao L."/>
            <person name="Zheng W."/>
            <person name="Hao B."/>
            <person name="Liu S."/>
            <person name="Wang W."/>
            <person name="Yuan L."/>
            <person name="Cao M."/>
            <person name="McDermott J."/>
            <person name="Samudrala R."/>
            <person name="Wang J."/>
            <person name="Wong G.K."/>
            <person name="Yang H."/>
        </authorList>
    </citation>
    <scope>NUCLEOTIDE SEQUENCE [LARGE SCALE GENOMIC DNA]</scope>
    <source>
        <strain evidence="2">cv. 93-11</strain>
    </source>
</reference>
<dbReference type="HOGENOM" id="CLU_1680801_0_0_1"/>
<sequence length="157" mass="17765">MAGKKMLSRIYNKGGCVSEQFTCNNKPNLTLKLCYDTVLPGKFVDDLYLMTSKNRTSGLDWSGGCENQVELSEVLVGIAHPLDIKLLCKGVHSSANYSLTSMISYADGRYICFARDQDKWLSSDAKTVETKDSWEQLLERFRDCTLQPEVLFFEVIK</sequence>